<dbReference type="InterPro" id="IPR010744">
    <property type="entry name" value="Phage_CI_N"/>
</dbReference>
<evidence type="ECO:0000256" key="1">
    <source>
        <dbReference type="ARBA" id="ARBA00023015"/>
    </source>
</evidence>
<dbReference type="InterPro" id="IPR010982">
    <property type="entry name" value="Lambda_DNA-bd_dom_sf"/>
</dbReference>
<evidence type="ECO:0000313" key="6">
    <source>
        <dbReference type="Proteomes" id="UP000516412"/>
    </source>
</evidence>
<reference evidence="5" key="1">
    <citation type="submission" date="2024-06" db="EMBL/GenBank/DDBJ databases">
        <title>Complete Genome Sequence of mouse commensal type strain Neisseria musculi.</title>
        <authorList>
            <person name="Thapa E."/>
            <person name="Aluvathingal J."/>
            <person name="Nadendla S."/>
            <person name="Mehta A."/>
            <person name="Tettelin H."/>
            <person name="Weyand N.J."/>
        </authorList>
    </citation>
    <scope>NUCLEOTIDE SEQUENCE</scope>
    <source>
        <strain evidence="5">NW831</strain>
    </source>
</reference>
<protein>
    <submittedName>
        <fullName evidence="5">Bacteriophage CI repressor helix-turn-helix domain protein</fullName>
    </submittedName>
</protein>
<keyword evidence="1" id="KW-0805">Transcription regulation</keyword>
<organism evidence="5 6">
    <name type="scientific">Neisseria musculi</name>
    <dbReference type="NCBI Taxonomy" id="1815583"/>
    <lineage>
        <taxon>Bacteria</taxon>
        <taxon>Pseudomonadati</taxon>
        <taxon>Pseudomonadota</taxon>
        <taxon>Betaproteobacteria</taxon>
        <taxon>Neisseriales</taxon>
        <taxon>Neisseriaceae</taxon>
        <taxon>Neisseria</taxon>
    </lineage>
</organism>
<evidence type="ECO:0000313" key="5">
    <source>
        <dbReference type="EMBL" id="QNT60333.1"/>
    </source>
</evidence>
<dbReference type="EMBL" id="CP060414">
    <property type="protein sequence ID" value="QNT60333.1"/>
    <property type="molecule type" value="Genomic_DNA"/>
</dbReference>
<evidence type="ECO:0000256" key="2">
    <source>
        <dbReference type="ARBA" id="ARBA00023125"/>
    </source>
</evidence>
<evidence type="ECO:0000259" key="4">
    <source>
        <dbReference type="Pfam" id="PF07022"/>
    </source>
</evidence>
<sequence length="117" mass="12774">MDTFKERLTYLWRDNLKPAAIAKAIGMSQPGFSRIWSEGGLPNTETLIKIKESTGCNLNWLLTGEGEPYADAVSGLNDAKGGNATAAADPRGNPVNIEEFVLSRAMTYLRRRGTATR</sequence>
<proteinExistence type="predicted"/>
<accession>A0A7H1MFB8</accession>
<dbReference type="Proteomes" id="UP000516412">
    <property type="component" value="Chromosome"/>
</dbReference>
<keyword evidence="6" id="KW-1185">Reference proteome</keyword>
<dbReference type="PANTHER" id="PTHR40661:SF3">
    <property type="entry name" value="FELS-1 PROPHAGE TRANSCRIPTIONAL REGULATOR"/>
    <property type="match status" value="1"/>
</dbReference>
<keyword evidence="2" id="KW-0238">DNA-binding</keyword>
<evidence type="ECO:0000256" key="3">
    <source>
        <dbReference type="ARBA" id="ARBA00023163"/>
    </source>
</evidence>
<dbReference type="Gene3D" id="1.10.260.40">
    <property type="entry name" value="lambda repressor-like DNA-binding domains"/>
    <property type="match status" value="1"/>
</dbReference>
<dbReference type="KEGG" id="nmus:H7A79_2696"/>
<dbReference type="Pfam" id="PF07022">
    <property type="entry name" value="Phage_CI_repr"/>
    <property type="match status" value="1"/>
</dbReference>
<dbReference type="GO" id="GO:0003677">
    <property type="term" value="F:DNA binding"/>
    <property type="evidence" value="ECO:0007669"/>
    <property type="project" value="UniProtKB-KW"/>
</dbReference>
<dbReference type="AlphaFoldDB" id="A0A7H1MFB8"/>
<keyword evidence="3" id="KW-0804">Transcription</keyword>
<dbReference type="SUPFAM" id="SSF47413">
    <property type="entry name" value="lambda repressor-like DNA-binding domains"/>
    <property type="match status" value="1"/>
</dbReference>
<name>A0A7H1MFB8_9NEIS</name>
<dbReference type="PANTHER" id="PTHR40661">
    <property type="match status" value="1"/>
</dbReference>
<gene>
    <name evidence="5" type="ORF">H7A79_2696</name>
</gene>
<feature type="domain" description="Bacteriophage CI repressor N-terminal" evidence="4">
    <location>
        <begin position="22"/>
        <end position="69"/>
    </location>
</feature>
<dbReference type="GO" id="GO:0045892">
    <property type="term" value="P:negative regulation of DNA-templated transcription"/>
    <property type="evidence" value="ECO:0007669"/>
    <property type="project" value="InterPro"/>
</dbReference>